<gene>
    <name evidence="1" type="ORF">C799_01197</name>
</gene>
<dbReference type="HOGENOM" id="CLU_3247638_0_0_10"/>
<comment type="caution">
    <text evidence="1">The sequence shown here is derived from an EMBL/GenBank/DDBJ whole genome shotgun (WGS) entry which is preliminary data.</text>
</comment>
<dbReference type="Proteomes" id="UP000014207">
    <property type="component" value="Unassembled WGS sequence"/>
</dbReference>
<protein>
    <submittedName>
        <fullName evidence="1">Uncharacterized protein</fullName>
    </submittedName>
</protein>
<proteinExistence type="predicted"/>
<evidence type="ECO:0000313" key="2">
    <source>
        <dbReference type="Proteomes" id="UP000014207"/>
    </source>
</evidence>
<reference evidence="1 2" key="1">
    <citation type="submission" date="2013-04" db="EMBL/GenBank/DDBJ databases">
        <title>The Genome Sequence of Bacteroides thetaiotaomicron dnLKV9.</title>
        <authorList>
            <consortium name="The Broad Institute Genomics Platform"/>
            <consortium name="The Broad Institute Genome Sequencing Center for Infectious Disease"/>
            <person name="Earl A."/>
            <person name="Xavier R."/>
            <person name="Kuhn K."/>
            <person name="Stappenbeck T."/>
            <person name="Walker B."/>
            <person name="Young S."/>
            <person name="Zeng Q."/>
            <person name="Gargeya S."/>
            <person name="Fitzgerald M."/>
            <person name="Haas B."/>
            <person name="Abouelleil A."/>
            <person name="Allen A.W."/>
            <person name="Alvarado L."/>
            <person name="Arachchi H.M."/>
            <person name="Berlin A.M."/>
            <person name="Chapman S.B."/>
            <person name="Gainer-Dewar J."/>
            <person name="Goldberg J."/>
            <person name="Griggs A."/>
            <person name="Gujja S."/>
            <person name="Hansen M."/>
            <person name="Howarth C."/>
            <person name="Imamovic A."/>
            <person name="Ireland A."/>
            <person name="Larimer J."/>
            <person name="McCowan C."/>
            <person name="Murphy C."/>
            <person name="Pearson M."/>
            <person name="Poon T.W."/>
            <person name="Priest M."/>
            <person name="Roberts A."/>
            <person name="Saif S."/>
            <person name="Shea T."/>
            <person name="Sisk P."/>
            <person name="Sykes S."/>
            <person name="Wortman J."/>
            <person name="Nusbaum C."/>
            <person name="Birren B."/>
        </authorList>
    </citation>
    <scope>NUCLEOTIDE SEQUENCE [LARGE SCALE GENOMIC DNA]</scope>
    <source>
        <strain evidence="2">dnLKV9</strain>
    </source>
</reference>
<accession>R9HE68</accession>
<evidence type="ECO:0000313" key="1">
    <source>
        <dbReference type="EMBL" id="EOS02081.1"/>
    </source>
</evidence>
<sequence length="42" mass="4670">MTTPKQFNNITERVVDDLKQVLSSDSQISIAAVSFSIYASKH</sequence>
<dbReference type="PATRIC" id="fig|1235785.3.peg.1196"/>
<dbReference type="AlphaFoldDB" id="R9HE68"/>
<organism evidence="1 2">
    <name type="scientific">Bacteroides thetaiotaomicron dnLKV9</name>
    <dbReference type="NCBI Taxonomy" id="1235785"/>
    <lineage>
        <taxon>Bacteria</taxon>
        <taxon>Pseudomonadati</taxon>
        <taxon>Bacteroidota</taxon>
        <taxon>Bacteroidia</taxon>
        <taxon>Bacteroidales</taxon>
        <taxon>Bacteroidaceae</taxon>
        <taxon>Bacteroides</taxon>
    </lineage>
</organism>
<dbReference type="EMBL" id="ASSM01000006">
    <property type="protein sequence ID" value="EOS02081.1"/>
    <property type="molecule type" value="Genomic_DNA"/>
</dbReference>
<name>R9HE68_BACT4</name>